<dbReference type="AlphaFoldDB" id="A0AAE1EN66"/>
<keyword evidence="4" id="KW-1185">Reference proteome</keyword>
<reference evidence="3" key="1">
    <citation type="submission" date="2023-10" db="EMBL/GenBank/DDBJ databases">
        <title>Genome assemblies of two species of porcelain crab, Petrolisthes cinctipes and Petrolisthes manimaculis (Anomura: Porcellanidae).</title>
        <authorList>
            <person name="Angst P."/>
        </authorList>
    </citation>
    <scope>NUCLEOTIDE SEQUENCE</scope>
    <source>
        <strain evidence="3">PB745_01</strain>
        <tissue evidence="3">Gill</tissue>
    </source>
</reference>
<evidence type="ECO:0000313" key="3">
    <source>
        <dbReference type="EMBL" id="KAK3857923.1"/>
    </source>
</evidence>
<accession>A0AAE1EN66</accession>
<name>A0AAE1EN66_PETCI</name>
<proteinExistence type="predicted"/>
<keyword evidence="2" id="KW-0732">Signal</keyword>
<dbReference type="Proteomes" id="UP001286313">
    <property type="component" value="Unassembled WGS sequence"/>
</dbReference>
<gene>
    <name evidence="3" type="ORF">Pcinc_035856</name>
</gene>
<evidence type="ECO:0000256" key="2">
    <source>
        <dbReference type="SAM" id="SignalP"/>
    </source>
</evidence>
<comment type="caution">
    <text evidence="3">The sequence shown here is derived from an EMBL/GenBank/DDBJ whole genome shotgun (WGS) entry which is preliminary data.</text>
</comment>
<evidence type="ECO:0008006" key="5">
    <source>
        <dbReference type="Google" id="ProtNLM"/>
    </source>
</evidence>
<feature type="chain" id="PRO_5042193885" description="Secreted protein" evidence="2">
    <location>
        <begin position="19"/>
        <end position="84"/>
    </location>
</feature>
<organism evidence="3 4">
    <name type="scientific">Petrolisthes cinctipes</name>
    <name type="common">Flat porcelain crab</name>
    <dbReference type="NCBI Taxonomy" id="88211"/>
    <lineage>
        <taxon>Eukaryota</taxon>
        <taxon>Metazoa</taxon>
        <taxon>Ecdysozoa</taxon>
        <taxon>Arthropoda</taxon>
        <taxon>Crustacea</taxon>
        <taxon>Multicrustacea</taxon>
        <taxon>Malacostraca</taxon>
        <taxon>Eumalacostraca</taxon>
        <taxon>Eucarida</taxon>
        <taxon>Decapoda</taxon>
        <taxon>Pleocyemata</taxon>
        <taxon>Anomura</taxon>
        <taxon>Galatheoidea</taxon>
        <taxon>Porcellanidae</taxon>
        <taxon>Petrolisthes</taxon>
    </lineage>
</organism>
<dbReference type="EMBL" id="JAWQEG010005468">
    <property type="protein sequence ID" value="KAK3857923.1"/>
    <property type="molecule type" value="Genomic_DNA"/>
</dbReference>
<feature type="region of interest" description="Disordered" evidence="1">
    <location>
        <begin position="18"/>
        <end position="84"/>
    </location>
</feature>
<evidence type="ECO:0000256" key="1">
    <source>
        <dbReference type="SAM" id="MobiDB-lite"/>
    </source>
</evidence>
<evidence type="ECO:0000313" key="4">
    <source>
        <dbReference type="Proteomes" id="UP001286313"/>
    </source>
</evidence>
<sequence length="84" mass="9094">MKLTVVVVVVVVAGRTRAGPGGRVATSTHTSPPHDLHPTFPSPHNTPLHLVNLTPHFPPPHNTPLHPMNLTPHFHHLTKPLSTP</sequence>
<protein>
    <recommendedName>
        <fullName evidence="5">Secreted protein</fullName>
    </recommendedName>
</protein>
<feature type="signal peptide" evidence="2">
    <location>
        <begin position="1"/>
        <end position="18"/>
    </location>
</feature>